<feature type="domain" description="TTF-type" evidence="2">
    <location>
        <begin position="101"/>
        <end position="198"/>
    </location>
</feature>
<organism evidence="3 4">
    <name type="scientific">Sipha flava</name>
    <name type="common">yellow sugarcane aphid</name>
    <dbReference type="NCBI Taxonomy" id="143950"/>
    <lineage>
        <taxon>Eukaryota</taxon>
        <taxon>Metazoa</taxon>
        <taxon>Ecdysozoa</taxon>
        <taxon>Arthropoda</taxon>
        <taxon>Hexapoda</taxon>
        <taxon>Insecta</taxon>
        <taxon>Pterygota</taxon>
        <taxon>Neoptera</taxon>
        <taxon>Paraneoptera</taxon>
        <taxon>Hemiptera</taxon>
        <taxon>Sternorrhyncha</taxon>
        <taxon>Aphidomorpha</taxon>
        <taxon>Aphidoidea</taxon>
        <taxon>Aphididae</taxon>
        <taxon>Sipha</taxon>
    </lineage>
</organism>
<dbReference type="InterPro" id="IPR012337">
    <property type="entry name" value="RNaseH-like_sf"/>
</dbReference>
<dbReference type="InterPro" id="IPR006580">
    <property type="entry name" value="Znf_TTF"/>
</dbReference>
<gene>
    <name evidence="4" type="primary">LOC112694447</name>
</gene>
<dbReference type="PANTHER" id="PTHR45749:SF21">
    <property type="entry name" value="DUF4371 DOMAIN-CONTAINING PROTEIN"/>
    <property type="match status" value="1"/>
</dbReference>
<dbReference type="PANTHER" id="PTHR45749">
    <property type="match status" value="1"/>
</dbReference>
<dbReference type="SUPFAM" id="SSF53098">
    <property type="entry name" value="Ribonuclease H-like"/>
    <property type="match status" value="1"/>
</dbReference>
<reference evidence="4" key="1">
    <citation type="submission" date="2025-08" db="UniProtKB">
        <authorList>
            <consortium name="RefSeq"/>
        </authorList>
    </citation>
    <scope>IDENTIFICATION</scope>
    <source>
        <tissue evidence="4">Whole body</tissue>
    </source>
</reference>
<name>A0A8B8GST4_9HEMI</name>
<feature type="region of interest" description="Disordered" evidence="1">
    <location>
        <begin position="1"/>
        <end position="25"/>
    </location>
</feature>
<sequence length="498" mass="57296">MFPKQQCQNEENGTDVEEDENTEKCSSGVIVEEINSDHEKDQNLNVSEFMSLKLSGNETLDFKDCGTWPEKIIDSQRTHIVRMRMNYIEKLNLTRTKSEREGRSVNVSWFFKNFVNGNQCRRTWLSYSKSKNALFCVPCKLFLNSNDKNISKLALDGFINWKKVSERIPEHENSNIHKKYFCSWKMLEMSICEGKGIDIELQNAIKLEENHWRLVLKTIIDIIMHLAMENSAFRGTDEIVSNIGKSNQSGKFLNLVFKKTGEAITEDILRSLSNHSIDLSYCRGQSYDNGGIMAGKWKGVQARISSKNSLARFIPCTAHSLNLVGLYAAKCSPELEKFFGIVQKLFNFFSSSTQRWDILKEHLKCSLKGYSTTRWSAKQRAVKSLYLQLAQVIHAYISQHLKGLIHFIEKFREEGIEEALDESKQKSSELSIEPVFPSILARKKKKMPGELAEDESSKLSEENKFKILMKNVCDRILNGLKERFDSIDEASWIDLLNM</sequence>
<feature type="compositionally biased region" description="Polar residues" evidence="1">
    <location>
        <begin position="1"/>
        <end position="11"/>
    </location>
</feature>
<dbReference type="AlphaFoldDB" id="A0A8B8GST4"/>
<dbReference type="Proteomes" id="UP000694846">
    <property type="component" value="Unplaced"/>
</dbReference>
<dbReference type="OrthoDB" id="6615233at2759"/>
<evidence type="ECO:0000259" key="2">
    <source>
        <dbReference type="SMART" id="SM00597"/>
    </source>
</evidence>
<dbReference type="RefSeq" id="XP_025425696.1">
    <property type="nucleotide sequence ID" value="XM_025569911.1"/>
</dbReference>
<feature type="compositionally biased region" description="Acidic residues" evidence="1">
    <location>
        <begin position="12"/>
        <end position="21"/>
    </location>
</feature>
<dbReference type="SMART" id="SM00597">
    <property type="entry name" value="ZnF_TTF"/>
    <property type="match status" value="1"/>
</dbReference>
<evidence type="ECO:0000313" key="4">
    <source>
        <dbReference type="RefSeq" id="XP_025425696.1"/>
    </source>
</evidence>
<proteinExistence type="predicted"/>
<protein>
    <submittedName>
        <fullName evidence="4">Uncharacterized protein LOC112694447</fullName>
    </submittedName>
</protein>
<accession>A0A8B8GST4</accession>
<dbReference type="GeneID" id="112694447"/>
<evidence type="ECO:0000313" key="3">
    <source>
        <dbReference type="Proteomes" id="UP000694846"/>
    </source>
</evidence>
<keyword evidence="3" id="KW-1185">Reference proteome</keyword>
<evidence type="ECO:0000256" key="1">
    <source>
        <dbReference type="SAM" id="MobiDB-lite"/>
    </source>
</evidence>